<evidence type="ECO:0000256" key="1">
    <source>
        <dbReference type="SAM" id="Phobius"/>
    </source>
</evidence>
<sequence>MKDVLTSALSTRTRVFYGLVGSGVFLIAVNQLVQSHDRKFDAAVCASYHSLQYGGMMLGGVALGIAVAHPVSVGLRALIRNLQVARQSDVQATLEKLAWGALIVAMLPALLWVVSPVNLFVDVHPGLMVEADLIVLLMGIVSGTAWMVLLGRRSWLGIIISASMILMLVGSILTRHSWC</sequence>
<comment type="caution">
    <text evidence="2">The sequence shown here is derived from an EMBL/GenBank/DDBJ whole genome shotgun (WGS) entry which is preliminary data.</text>
</comment>
<evidence type="ECO:0000313" key="2">
    <source>
        <dbReference type="EMBL" id="KPV40899.1"/>
    </source>
</evidence>
<dbReference type="PATRIC" id="fig|471514.4.peg.1864"/>
<name>A0A0P9GL88_9BACL</name>
<keyword evidence="1" id="KW-0472">Membrane</keyword>
<dbReference type="AlphaFoldDB" id="A0A0P9GL88"/>
<dbReference type="Proteomes" id="UP000050482">
    <property type="component" value="Unassembled WGS sequence"/>
</dbReference>
<organism evidence="2 3">
    <name type="scientific">Alicyclobacillus ferrooxydans</name>
    <dbReference type="NCBI Taxonomy" id="471514"/>
    <lineage>
        <taxon>Bacteria</taxon>
        <taxon>Bacillati</taxon>
        <taxon>Bacillota</taxon>
        <taxon>Bacilli</taxon>
        <taxon>Bacillales</taxon>
        <taxon>Alicyclobacillaceae</taxon>
        <taxon>Alicyclobacillus</taxon>
    </lineage>
</organism>
<evidence type="ECO:0000313" key="3">
    <source>
        <dbReference type="Proteomes" id="UP000050482"/>
    </source>
</evidence>
<feature type="transmembrane region" description="Helical" evidence="1">
    <location>
        <begin position="53"/>
        <end position="79"/>
    </location>
</feature>
<feature type="transmembrane region" description="Helical" evidence="1">
    <location>
        <begin position="99"/>
        <end position="121"/>
    </location>
</feature>
<dbReference type="EMBL" id="LJCO01000096">
    <property type="protein sequence ID" value="KPV40899.1"/>
    <property type="molecule type" value="Genomic_DNA"/>
</dbReference>
<feature type="transmembrane region" description="Helical" evidence="1">
    <location>
        <begin position="15"/>
        <end position="33"/>
    </location>
</feature>
<proteinExistence type="predicted"/>
<accession>A0A0P9GL88</accession>
<reference evidence="2 3" key="1">
    <citation type="submission" date="2015-09" db="EMBL/GenBank/DDBJ databases">
        <title>Draft genome sequence of Alicyclobacillus ferrooxydans DSM 22381.</title>
        <authorList>
            <person name="Hemp J."/>
        </authorList>
    </citation>
    <scope>NUCLEOTIDE SEQUENCE [LARGE SCALE GENOMIC DNA]</scope>
    <source>
        <strain evidence="2 3">TC-34</strain>
    </source>
</reference>
<dbReference type="OrthoDB" id="2082272at2"/>
<keyword evidence="3" id="KW-1185">Reference proteome</keyword>
<keyword evidence="1" id="KW-0812">Transmembrane</keyword>
<feature type="transmembrane region" description="Helical" evidence="1">
    <location>
        <begin position="133"/>
        <end position="149"/>
    </location>
</feature>
<keyword evidence="1" id="KW-1133">Transmembrane helix</keyword>
<gene>
    <name evidence="2" type="ORF">AN477_21750</name>
</gene>
<feature type="transmembrane region" description="Helical" evidence="1">
    <location>
        <begin position="155"/>
        <end position="174"/>
    </location>
</feature>
<dbReference type="RefSeq" id="WP_054971273.1">
    <property type="nucleotide sequence ID" value="NZ_LJCO01000096.1"/>
</dbReference>
<dbReference type="STRING" id="471514.AN477_21750"/>
<protein>
    <submittedName>
        <fullName evidence="2">Uncharacterized protein</fullName>
    </submittedName>
</protein>